<evidence type="ECO:0000313" key="2">
    <source>
        <dbReference type="EnsemblMetazoa" id="CapteP218431"/>
    </source>
</evidence>
<reference evidence="3" key="1">
    <citation type="submission" date="2012-12" db="EMBL/GenBank/DDBJ databases">
        <authorList>
            <person name="Hellsten U."/>
            <person name="Grimwood J."/>
            <person name="Chapman J.A."/>
            <person name="Shapiro H."/>
            <person name="Aerts A."/>
            <person name="Otillar R.P."/>
            <person name="Terry A.Y."/>
            <person name="Boore J.L."/>
            <person name="Simakov O."/>
            <person name="Marletaz F."/>
            <person name="Cho S.-J."/>
            <person name="Edsinger-Gonzales E."/>
            <person name="Havlak P."/>
            <person name="Kuo D.-H."/>
            <person name="Larsson T."/>
            <person name="Lv J."/>
            <person name="Arendt D."/>
            <person name="Savage R."/>
            <person name="Osoegawa K."/>
            <person name="de Jong P."/>
            <person name="Lindberg D.R."/>
            <person name="Seaver E.C."/>
            <person name="Weisblat D.A."/>
            <person name="Putnam N.H."/>
            <person name="Grigoriev I.V."/>
            <person name="Rokhsar D.S."/>
        </authorList>
    </citation>
    <scope>NUCLEOTIDE SEQUENCE</scope>
    <source>
        <strain evidence="3">I ESC-2004</strain>
    </source>
</reference>
<gene>
    <name evidence="1" type="ORF">CAPTEDRAFT_218431</name>
</gene>
<evidence type="ECO:0000313" key="1">
    <source>
        <dbReference type="EMBL" id="ELU18708.1"/>
    </source>
</evidence>
<keyword evidence="3" id="KW-1185">Reference proteome</keyword>
<proteinExistence type="predicted"/>
<reference evidence="2" key="3">
    <citation type="submission" date="2015-06" db="UniProtKB">
        <authorList>
            <consortium name="EnsemblMetazoa"/>
        </authorList>
    </citation>
    <scope>IDENTIFICATION</scope>
</reference>
<protein>
    <submittedName>
        <fullName evidence="1 2">Uncharacterized protein</fullName>
    </submittedName>
</protein>
<reference evidence="1 3" key="2">
    <citation type="journal article" date="2013" name="Nature">
        <title>Insights into bilaterian evolution from three spiralian genomes.</title>
        <authorList>
            <person name="Simakov O."/>
            <person name="Marletaz F."/>
            <person name="Cho S.J."/>
            <person name="Edsinger-Gonzales E."/>
            <person name="Havlak P."/>
            <person name="Hellsten U."/>
            <person name="Kuo D.H."/>
            <person name="Larsson T."/>
            <person name="Lv J."/>
            <person name="Arendt D."/>
            <person name="Savage R."/>
            <person name="Osoegawa K."/>
            <person name="de Jong P."/>
            <person name="Grimwood J."/>
            <person name="Chapman J.A."/>
            <person name="Shapiro H."/>
            <person name="Aerts A."/>
            <person name="Otillar R.P."/>
            <person name="Terry A.Y."/>
            <person name="Boore J.L."/>
            <person name="Grigoriev I.V."/>
            <person name="Lindberg D.R."/>
            <person name="Seaver E.C."/>
            <person name="Weisblat D.A."/>
            <person name="Putnam N.H."/>
            <person name="Rokhsar D.S."/>
        </authorList>
    </citation>
    <scope>NUCLEOTIDE SEQUENCE</scope>
    <source>
        <strain evidence="1 3">I ESC-2004</strain>
    </source>
</reference>
<evidence type="ECO:0000313" key="3">
    <source>
        <dbReference type="Proteomes" id="UP000014760"/>
    </source>
</evidence>
<dbReference type="HOGENOM" id="CLU_2006037_0_0_1"/>
<dbReference type="EMBL" id="AMQN01000494">
    <property type="status" value="NOT_ANNOTATED_CDS"/>
    <property type="molecule type" value="Genomic_DNA"/>
</dbReference>
<dbReference type="AlphaFoldDB" id="R7VIQ8"/>
<dbReference type="OrthoDB" id="10636344at2759"/>
<name>R7VIQ8_CAPTE</name>
<dbReference type="EnsemblMetazoa" id="CapteT218431">
    <property type="protein sequence ID" value="CapteP218431"/>
    <property type="gene ID" value="CapteG218431"/>
</dbReference>
<dbReference type="Proteomes" id="UP000014760">
    <property type="component" value="Unassembled WGS sequence"/>
</dbReference>
<sequence length="124" mass="13717">MCYILYFGPCGPSGAFHGGVTINGTYPNQKLIGFMLVAVPLNAKDDESTAMGVFQPALNEAIITSFILPYVGEVLKTLKRPRVFPMAESFLCDEIDILHSALKSRQLQTVFAHFRASTPKHIER</sequence>
<organism evidence="1">
    <name type="scientific">Capitella teleta</name>
    <name type="common">Polychaete worm</name>
    <dbReference type="NCBI Taxonomy" id="283909"/>
    <lineage>
        <taxon>Eukaryota</taxon>
        <taxon>Metazoa</taxon>
        <taxon>Spiralia</taxon>
        <taxon>Lophotrochozoa</taxon>
        <taxon>Annelida</taxon>
        <taxon>Polychaeta</taxon>
        <taxon>Sedentaria</taxon>
        <taxon>Scolecida</taxon>
        <taxon>Capitellidae</taxon>
        <taxon>Capitella</taxon>
    </lineage>
</organism>
<dbReference type="EMBL" id="KB291799">
    <property type="protein sequence ID" value="ELU18708.1"/>
    <property type="molecule type" value="Genomic_DNA"/>
</dbReference>
<accession>R7VIQ8</accession>